<comment type="similarity">
    <text evidence="4">Belongs to the L/F-transferase family.</text>
</comment>
<comment type="subcellular location">
    <subcellularLocation>
        <location evidence="4">Cytoplasm</location>
    </subcellularLocation>
</comment>
<evidence type="ECO:0000313" key="5">
    <source>
        <dbReference type="EMBL" id="PWK28320.1"/>
    </source>
</evidence>
<keyword evidence="3 4" id="KW-0012">Acyltransferase</keyword>
<name>A0A316EYE4_9BACT</name>
<dbReference type="PANTHER" id="PTHR30098">
    <property type="entry name" value="LEUCYL/PHENYLALANYL-TRNA--PROTEIN TRANSFERASE"/>
    <property type="match status" value="1"/>
</dbReference>
<dbReference type="Proteomes" id="UP000245489">
    <property type="component" value="Unassembled WGS sequence"/>
</dbReference>
<organism evidence="5 6">
    <name type="scientific">Arcicella aurantiaca</name>
    <dbReference type="NCBI Taxonomy" id="591202"/>
    <lineage>
        <taxon>Bacteria</taxon>
        <taxon>Pseudomonadati</taxon>
        <taxon>Bacteroidota</taxon>
        <taxon>Cytophagia</taxon>
        <taxon>Cytophagales</taxon>
        <taxon>Flectobacillaceae</taxon>
        <taxon>Arcicella</taxon>
    </lineage>
</organism>
<dbReference type="SUPFAM" id="SSF55729">
    <property type="entry name" value="Acyl-CoA N-acyltransferases (Nat)"/>
    <property type="match status" value="1"/>
</dbReference>
<evidence type="ECO:0000256" key="1">
    <source>
        <dbReference type="ARBA" id="ARBA00022490"/>
    </source>
</evidence>
<dbReference type="Gene3D" id="3.30.70.3550">
    <property type="entry name" value="Leucyl/phenylalanyl-tRNA-protein transferase, N-terminal domain"/>
    <property type="match status" value="1"/>
</dbReference>
<dbReference type="Pfam" id="PF03588">
    <property type="entry name" value="Leu_Phe_trans"/>
    <property type="match status" value="1"/>
</dbReference>
<comment type="catalytic activity">
    <reaction evidence="4">
        <text>N-terminal L-arginyl-[protein] + L-leucyl-tRNA(Leu) = N-terminal L-leucyl-L-arginyl-[protein] + tRNA(Leu) + H(+)</text>
        <dbReference type="Rhea" id="RHEA:50416"/>
        <dbReference type="Rhea" id="RHEA-COMP:9613"/>
        <dbReference type="Rhea" id="RHEA-COMP:9622"/>
        <dbReference type="Rhea" id="RHEA-COMP:12672"/>
        <dbReference type="Rhea" id="RHEA-COMP:12673"/>
        <dbReference type="ChEBI" id="CHEBI:15378"/>
        <dbReference type="ChEBI" id="CHEBI:64719"/>
        <dbReference type="ChEBI" id="CHEBI:78442"/>
        <dbReference type="ChEBI" id="CHEBI:78494"/>
        <dbReference type="ChEBI" id="CHEBI:133044"/>
        <dbReference type="EC" id="2.3.2.6"/>
    </reaction>
</comment>
<dbReference type="EMBL" id="QGGO01000004">
    <property type="protein sequence ID" value="PWK28320.1"/>
    <property type="molecule type" value="Genomic_DNA"/>
</dbReference>
<dbReference type="GO" id="GO:0030163">
    <property type="term" value="P:protein catabolic process"/>
    <property type="evidence" value="ECO:0007669"/>
    <property type="project" value="UniProtKB-UniRule"/>
</dbReference>
<accession>A0A316EYE4</accession>
<dbReference type="AlphaFoldDB" id="A0A316EYE4"/>
<evidence type="ECO:0000313" key="6">
    <source>
        <dbReference type="Proteomes" id="UP000245489"/>
    </source>
</evidence>
<proteinExistence type="inferred from homology"/>
<dbReference type="RefSeq" id="WP_109741873.1">
    <property type="nucleotide sequence ID" value="NZ_QGGO01000004.1"/>
</dbReference>
<dbReference type="InterPro" id="IPR016181">
    <property type="entry name" value="Acyl_CoA_acyltransferase"/>
</dbReference>
<comment type="catalytic activity">
    <reaction evidence="4">
        <text>N-terminal L-lysyl-[protein] + L-leucyl-tRNA(Leu) = N-terminal L-leucyl-L-lysyl-[protein] + tRNA(Leu) + H(+)</text>
        <dbReference type="Rhea" id="RHEA:12340"/>
        <dbReference type="Rhea" id="RHEA-COMP:9613"/>
        <dbReference type="Rhea" id="RHEA-COMP:9622"/>
        <dbReference type="Rhea" id="RHEA-COMP:12670"/>
        <dbReference type="Rhea" id="RHEA-COMP:12671"/>
        <dbReference type="ChEBI" id="CHEBI:15378"/>
        <dbReference type="ChEBI" id="CHEBI:65249"/>
        <dbReference type="ChEBI" id="CHEBI:78442"/>
        <dbReference type="ChEBI" id="CHEBI:78494"/>
        <dbReference type="ChEBI" id="CHEBI:133043"/>
        <dbReference type="EC" id="2.3.2.6"/>
    </reaction>
</comment>
<reference evidence="5 6" key="1">
    <citation type="submission" date="2018-05" db="EMBL/GenBank/DDBJ databases">
        <title>Genomic Encyclopedia of Archaeal and Bacterial Type Strains, Phase II (KMG-II): from individual species to whole genera.</title>
        <authorList>
            <person name="Goeker M."/>
        </authorList>
    </citation>
    <scope>NUCLEOTIDE SEQUENCE [LARGE SCALE GENOMIC DNA]</scope>
    <source>
        <strain evidence="5 6">DSM 22214</strain>
    </source>
</reference>
<comment type="caution">
    <text evidence="5">The sequence shown here is derived from an EMBL/GenBank/DDBJ whole genome shotgun (WGS) entry which is preliminary data.</text>
</comment>
<dbReference type="Gene3D" id="3.40.630.70">
    <property type="entry name" value="Leucyl/phenylalanyl-tRNA-protein transferase, C-terminal domain"/>
    <property type="match status" value="1"/>
</dbReference>
<dbReference type="InterPro" id="IPR042203">
    <property type="entry name" value="Leu/Phe-tRNA_Trfase_C"/>
</dbReference>
<comment type="catalytic activity">
    <reaction evidence="4">
        <text>L-phenylalanyl-tRNA(Phe) + an N-terminal L-alpha-aminoacyl-[protein] = an N-terminal L-phenylalanyl-L-alpha-aminoacyl-[protein] + tRNA(Phe)</text>
        <dbReference type="Rhea" id="RHEA:43632"/>
        <dbReference type="Rhea" id="RHEA-COMP:9668"/>
        <dbReference type="Rhea" id="RHEA-COMP:9699"/>
        <dbReference type="Rhea" id="RHEA-COMP:10636"/>
        <dbReference type="Rhea" id="RHEA-COMP:10637"/>
        <dbReference type="ChEBI" id="CHEBI:78442"/>
        <dbReference type="ChEBI" id="CHEBI:78531"/>
        <dbReference type="ChEBI" id="CHEBI:78597"/>
        <dbReference type="ChEBI" id="CHEBI:83561"/>
        <dbReference type="EC" id="2.3.2.6"/>
    </reaction>
</comment>
<dbReference type="HAMAP" id="MF_00688">
    <property type="entry name" value="Leu_Phe_trans"/>
    <property type="match status" value="1"/>
</dbReference>
<dbReference type="GO" id="GO:0005737">
    <property type="term" value="C:cytoplasm"/>
    <property type="evidence" value="ECO:0007669"/>
    <property type="project" value="UniProtKB-SubCell"/>
</dbReference>
<sequence>MSVSPKINTNKLTADDLIYGYMNGIFPMADTDGTLYWYSPDPRAIIPIDTYKPPKSLRPVLNKKTFEVRINTDFEGVMRNCAAARKGDDETWISEEIIEAYCELHHMGLAYSVETYIENRLVGGLYGVSIGAAFFGESMFYKVPDGSKVAFHYLMEILKNQGFELLDTQFINDNVRRFGAIEIPRGEYVKALKKSLERRCLFTENALEHLFKV</sequence>
<keyword evidence="2 4" id="KW-0808">Transferase</keyword>
<dbReference type="OrthoDB" id="9790282at2"/>
<evidence type="ECO:0000256" key="3">
    <source>
        <dbReference type="ARBA" id="ARBA00023315"/>
    </source>
</evidence>
<dbReference type="EC" id="2.3.2.6" evidence="4"/>
<protein>
    <recommendedName>
        <fullName evidence="4">Leucyl/phenylalanyl-tRNA--protein transferase</fullName>
        <ecNumber evidence="4">2.3.2.6</ecNumber>
    </recommendedName>
    <alternativeName>
        <fullName evidence="4">L/F-transferase</fullName>
    </alternativeName>
    <alternativeName>
        <fullName evidence="4">Leucyltransferase</fullName>
    </alternativeName>
    <alternativeName>
        <fullName evidence="4">Phenyalanyltransferase</fullName>
    </alternativeName>
</protein>
<comment type="function">
    <text evidence="4">Functions in the N-end rule pathway of protein degradation where it conjugates Leu, Phe and, less efficiently, Met from aminoacyl-tRNAs to the N-termini of proteins containing an N-terminal arginine or lysine.</text>
</comment>
<keyword evidence="6" id="KW-1185">Reference proteome</keyword>
<evidence type="ECO:0000256" key="2">
    <source>
        <dbReference type="ARBA" id="ARBA00022679"/>
    </source>
</evidence>
<dbReference type="PANTHER" id="PTHR30098:SF2">
    <property type="entry name" value="LEUCYL_PHENYLALANYL-TRNA--PROTEIN TRANSFERASE"/>
    <property type="match status" value="1"/>
</dbReference>
<dbReference type="InterPro" id="IPR042221">
    <property type="entry name" value="Leu/Phe-tRNA_Trfase_N"/>
</dbReference>
<dbReference type="GO" id="GO:0008914">
    <property type="term" value="F:leucyl-tRNA--protein transferase activity"/>
    <property type="evidence" value="ECO:0007669"/>
    <property type="project" value="UniProtKB-UniRule"/>
</dbReference>
<dbReference type="NCBIfam" id="TIGR00667">
    <property type="entry name" value="aat"/>
    <property type="match status" value="1"/>
</dbReference>
<keyword evidence="1 4" id="KW-0963">Cytoplasm</keyword>
<gene>
    <name evidence="4" type="primary">aat</name>
    <name evidence="5" type="ORF">LV89_01103</name>
</gene>
<evidence type="ECO:0000256" key="4">
    <source>
        <dbReference type="HAMAP-Rule" id="MF_00688"/>
    </source>
</evidence>
<dbReference type="InterPro" id="IPR004616">
    <property type="entry name" value="Leu/Phe-tRNA_Trfase"/>
</dbReference>